<dbReference type="GO" id="GO:0003677">
    <property type="term" value="F:DNA binding"/>
    <property type="evidence" value="ECO:0007669"/>
    <property type="project" value="UniProtKB-UniRule"/>
</dbReference>
<dbReference type="Proteomes" id="UP000287188">
    <property type="component" value="Unassembled WGS sequence"/>
</dbReference>
<dbReference type="SUPFAM" id="SSF47823">
    <property type="entry name" value="lambda integrase-like, N-terminal domain"/>
    <property type="match status" value="1"/>
</dbReference>
<keyword evidence="5" id="KW-1185">Reference proteome</keyword>
<dbReference type="EMBL" id="BIFS01000001">
    <property type="protein sequence ID" value="GCE20198.1"/>
    <property type="molecule type" value="Genomic_DNA"/>
</dbReference>
<gene>
    <name evidence="4" type="ORF">KDK_39980</name>
</gene>
<name>A0A402ALX3_9CHLR</name>
<dbReference type="Gene3D" id="1.10.150.130">
    <property type="match status" value="1"/>
</dbReference>
<dbReference type="RefSeq" id="WP_161977477.1">
    <property type="nucleotide sequence ID" value="NZ_BIFS01000001.1"/>
</dbReference>
<dbReference type="AlphaFoldDB" id="A0A402ALX3"/>
<dbReference type="InterPro" id="IPR044068">
    <property type="entry name" value="CB"/>
</dbReference>
<dbReference type="InterPro" id="IPR010998">
    <property type="entry name" value="Integrase_recombinase_N"/>
</dbReference>
<keyword evidence="1 2" id="KW-0238">DNA-binding</keyword>
<comment type="caution">
    <text evidence="4">The sequence shown here is derived from an EMBL/GenBank/DDBJ whole genome shotgun (WGS) entry which is preliminary data.</text>
</comment>
<evidence type="ECO:0000313" key="5">
    <source>
        <dbReference type="Proteomes" id="UP000287188"/>
    </source>
</evidence>
<dbReference type="PROSITE" id="PS51900">
    <property type="entry name" value="CB"/>
    <property type="match status" value="1"/>
</dbReference>
<proteinExistence type="predicted"/>
<evidence type="ECO:0000256" key="2">
    <source>
        <dbReference type="PROSITE-ProRule" id="PRU01248"/>
    </source>
</evidence>
<evidence type="ECO:0000313" key="4">
    <source>
        <dbReference type="EMBL" id="GCE20198.1"/>
    </source>
</evidence>
<feature type="domain" description="Core-binding (CB)" evidence="3">
    <location>
        <begin position="1"/>
        <end position="91"/>
    </location>
</feature>
<protein>
    <recommendedName>
        <fullName evidence="3">Core-binding (CB) domain-containing protein</fullName>
    </recommendedName>
</protein>
<accession>A0A402ALX3</accession>
<sequence>MLQEAVDEFVTSLANGEVERSSGSHNTIMAYRNDLGQLCSHMMALKITTWLYVTHDHLANYIQQLRDAQVYRPTTIARKLAAYKSFFRYLCQKGLLDRDPSAGFCSRLLKGICPR</sequence>
<dbReference type="GO" id="GO:0015074">
    <property type="term" value="P:DNA integration"/>
    <property type="evidence" value="ECO:0007669"/>
    <property type="project" value="InterPro"/>
</dbReference>
<dbReference type="InterPro" id="IPR004107">
    <property type="entry name" value="Integrase_SAM-like_N"/>
</dbReference>
<evidence type="ECO:0000259" key="3">
    <source>
        <dbReference type="PROSITE" id="PS51900"/>
    </source>
</evidence>
<organism evidence="4 5">
    <name type="scientific">Dictyobacter kobayashii</name>
    <dbReference type="NCBI Taxonomy" id="2014872"/>
    <lineage>
        <taxon>Bacteria</taxon>
        <taxon>Bacillati</taxon>
        <taxon>Chloroflexota</taxon>
        <taxon>Ktedonobacteria</taxon>
        <taxon>Ktedonobacterales</taxon>
        <taxon>Dictyobacteraceae</taxon>
        <taxon>Dictyobacter</taxon>
    </lineage>
</organism>
<evidence type="ECO:0000256" key="1">
    <source>
        <dbReference type="ARBA" id="ARBA00023125"/>
    </source>
</evidence>
<reference evidence="5" key="1">
    <citation type="submission" date="2018-12" db="EMBL/GenBank/DDBJ databases">
        <title>Tengunoibacter tsumagoiensis gen. nov., sp. nov., Dictyobacter kobayashii sp. nov., D. alpinus sp. nov., and D. joshuensis sp. nov. and description of Dictyobacteraceae fam. nov. within the order Ktedonobacterales isolated from Tengu-no-mugimeshi.</title>
        <authorList>
            <person name="Wang C.M."/>
            <person name="Zheng Y."/>
            <person name="Sakai Y."/>
            <person name="Toyoda A."/>
            <person name="Minakuchi Y."/>
            <person name="Abe K."/>
            <person name="Yokota A."/>
            <person name="Yabe S."/>
        </authorList>
    </citation>
    <scope>NUCLEOTIDE SEQUENCE [LARGE SCALE GENOMIC DNA]</scope>
    <source>
        <strain evidence="5">Uno11</strain>
    </source>
</reference>
<dbReference type="Pfam" id="PF02899">
    <property type="entry name" value="Phage_int_SAM_1"/>
    <property type="match status" value="1"/>
</dbReference>